<dbReference type="SMART" id="SM00342">
    <property type="entry name" value="HTH_ARAC"/>
    <property type="match status" value="1"/>
</dbReference>
<keyword evidence="2" id="KW-0238">DNA-binding</keyword>
<keyword evidence="1" id="KW-0805">Transcription regulation</keyword>
<evidence type="ECO:0000256" key="3">
    <source>
        <dbReference type="ARBA" id="ARBA00023163"/>
    </source>
</evidence>
<dbReference type="PRINTS" id="PR00032">
    <property type="entry name" value="HTHARAC"/>
</dbReference>
<evidence type="ECO:0000313" key="6">
    <source>
        <dbReference type="Proteomes" id="UP001239085"/>
    </source>
</evidence>
<evidence type="ECO:0000313" key="5">
    <source>
        <dbReference type="EMBL" id="MDQ0643144.1"/>
    </source>
</evidence>
<dbReference type="Pfam" id="PF12833">
    <property type="entry name" value="HTH_18"/>
    <property type="match status" value="1"/>
</dbReference>
<dbReference type="PANTHER" id="PTHR46796:SF13">
    <property type="entry name" value="HTH-TYPE TRANSCRIPTIONAL ACTIVATOR RHAS"/>
    <property type="match status" value="1"/>
</dbReference>
<accession>A0ABU0P727</accession>
<dbReference type="InterPro" id="IPR020449">
    <property type="entry name" value="Tscrpt_reg_AraC-type_HTH"/>
</dbReference>
<dbReference type="PANTHER" id="PTHR46796">
    <property type="entry name" value="HTH-TYPE TRANSCRIPTIONAL ACTIVATOR RHAS-RELATED"/>
    <property type="match status" value="1"/>
</dbReference>
<dbReference type="InterPro" id="IPR018060">
    <property type="entry name" value="HTH_AraC"/>
</dbReference>
<protein>
    <submittedName>
        <fullName evidence="5">AraC-like DNA-binding protein</fullName>
    </submittedName>
</protein>
<evidence type="ECO:0000256" key="1">
    <source>
        <dbReference type="ARBA" id="ARBA00023015"/>
    </source>
</evidence>
<keyword evidence="6" id="KW-1185">Reference proteome</keyword>
<dbReference type="InterPro" id="IPR018062">
    <property type="entry name" value="HTH_AraC-typ_CS"/>
</dbReference>
<evidence type="ECO:0000256" key="2">
    <source>
        <dbReference type="ARBA" id="ARBA00023125"/>
    </source>
</evidence>
<dbReference type="SUPFAM" id="SSF46689">
    <property type="entry name" value="Homeodomain-like"/>
    <property type="match status" value="2"/>
</dbReference>
<dbReference type="InterPro" id="IPR050204">
    <property type="entry name" value="AraC_XylS_family_regulators"/>
</dbReference>
<gene>
    <name evidence="5" type="ORF">QFZ46_001304</name>
</gene>
<organism evidence="5 6">
    <name type="scientific">Microbacterium murale</name>
    <dbReference type="NCBI Taxonomy" id="1081040"/>
    <lineage>
        <taxon>Bacteria</taxon>
        <taxon>Bacillati</taxon>
        <taxon>Actinomycetota</taxon>
        <taxon>Actinomycetes</taxon>
        <taxon>Micrococcales</taxon>
        <taxon>Microbacteriaceae</taxon>
        <taxon>Microbacterium</taxon>
    </lineage>
</organism>
<dbReference type="InterPro" id="IPR009057">
    <property type="entry name" value="Homeodomain-like_sf"/>
</dbReference>
<sequence>MATIDQATLERVLSGVNVFSGGTRRVELPSSGALPLADGVVSFVHVVAGAVRGHPPLASGCTLGIDRATQTISVTQPSTPGELAAGGALLTLGDRSVILDAPNGAILAVGELELTDPSALQMMPDFVVVNDFAALEPAAAALAAQQGTPPFAATDARSGDPLICRMMATTVLLSVIRAWAEKGCAPDGWAARSSDPFLDRVIAAIHRTPGREWTVESLASVGAMSRSVFAERFRAVVGQSPASYVTDVRMDAAKSMLAAGNTVSGTARELGYSSDEGFSRAFRRATGVTPSRWRTSERTPIPA</sequence>
<keyword evidence="3" id="KW-0804">Transcription</keyword>
<reference evidence="5 6" key="1">
    <citation type="submission" date="2023-07" db="EMBL/GenBank/DDBJ databases">
        <title>Comparative genomics of wheat-associated soil bacteria to identify genetic determinants of phenazine resistance.</title>
        <authorList>
            <person name="Mouncey N."/>
        </authorList>
    </citation>
    <scope>NUCLEOTIDE SEQUENCE [LARGE SCALE GENOMIC DNA]</scope>
    <source>
        <strain evidence="5 6">W2I7</strain>
    </source>
</reference>
<proteinExistence type="predicted"/>
<dbReference type="PROSITE" id="PS00041">
    <property type="entry name" value="HTH_ARAC_FAMILY_1"/>
    <property type="match status" value="1"/>
</dbReference>
<feature type="domain" description="HTH araC/xylS-type" evidence="4">
    <location>
        <begin position="199"/>
        <end position="296"/>
    </location>
</feature>
<comment type="caution">
    <text evidence="5">The sequence shown here is derived from an EMBL/GenBank/DDBJ whole genome shotgun (WGS) entry which is preliminary data.</text>
</comment>
<dbReference type="EMBL" id="JAUSXK010000001">
    <property type="protein sequence ID" value="MDQ0643144.1"/>
    <property type="molecule type" value="Genomic_DNA"/>
</dbReference>
<dbReference type="RefSeq" id="WP_307359627.1">
    <property type="nucleotide sequence ID" value="NZ_JAUSXK010000001.1"/>
</dbReference>
<dbReference type="PROSITE" id="PS01124">
    <property type="entry name" value="HTH_ARAC_FAMILY_2"/>
    <property type="match status" value="1"/>
</dbReference>
<evidence type="ECO:0000259" key="4">
    <source>
        <dbReference type="PROSITE" id="PS01124"/>
    </source>
</evidence>
<dbReference type="Gene3D" id="1.10.10.60">
    <property type="entry name" value="Homeodomain-like"/>
    <property type="match status" value="1"/>
</dbReference>
<dbReference type="Proteomes" id="UP001239085">
    <property type="component" value="Unassembled WGS sequence"/>
</dbReference>
<name>A0ABU0P727_9MICO</name>